<evidence type="ECO:0000256" key="6">
    <source>
        <dbReference type="ARBA" id="ARBA00023136"/>
    </source>
</evidence>
<dbReference type="InterPro" id="IPR036259">
    <property type="entry name" value="MFS_trans_sf"/>
</dbReference>
<evidence type="ECO:0000256" key="1">
    <source>
        <dbReference type="ARBA" id="ARBA00004651"/>
    </source>
</evidence>
<feature type="transmembrane region" description="Helical" evidence="7">
    <location>
        <begin position="392"/>
        <end position="412"/>
    </location>
</feature>
<feature type="domain" description="Major facilitator superfamily (MFS) profile" evidence="8">
    <location>
        <begin position="229"/>
        <end position="426"/>
    </location>
</feature>
<comment type="subcellular location">
    <subcellularLocation>
        <location evidence="1">Cell membrane</location>
        <topology evidence="1">Multi-pass membrane protein</topology>
    </subcellularLocation>
</comment>
<dbReference type="SUPFAM" id="SSF103473">
    <property type="entry name" value="MFS general substrate transporter"/>
    <property type="match status" value="1"/>
</dbReference>
<dbReference type="InterPro" id="IPR020846">
    <property type="entry name" value="MFS_dom"/>
</dbReference>
<dbReference type="PANTHER" id="PTHR43266">
    <property type="entry name" value="MACROLIDE-EFFLUX PROTEIN"/>
    <property type="match status" value="1"/>
</dbReference>
<feature type="transmembrane region" description="Helical" evidence="7">
    <location>
        <begin position="229"/>
        <end position="247"/>
    </location>
</feature>
<feature type="transmembrane region" description="Helical" evidence="7">
    <location>
        <begin position="298"/>
        <end position="318"/>
    </location>
</feature>
<keyword evidence="3" id="KW-1003">Cell membrane</keyword>
<comment type="caution">
    <text evidence="9">The sequence shown here is derived from an EMBL/GenBank/DDBJ whole genome shotgun (WGS) entry which is preliminary data.</text>
</comment>
<dbReference type="Pfam" id="PF05977">
    <property type="entry name" value="MFS_3"/>
    <property type="match status" value="1"/>
</dbReference>
<dbReference type="InterPro" id="IPR010290">
    <property type="entry name" value="TM_effector"/>
</dbReference>
<keyword evidence="2" id="KW-0813">Transport</keyword>
<protein>
    <submittedName>
        <fullName evidence="9">MFS transporter</fullName>
    </submittedName>
</protein>
<evidence type="ECO:0000256" key="5">
    <source>
        <dbReference type="ARBA" id="ARBA00022989"/>
    </source>
</evidence>
<gene>
    <name evidence="9" type="ORF">ENQ20_16250</name>
</gene>
<evidence type="ECO:0000256" key="2">
    <source>
        <dbReference type="ARBA" id="ARBA00022448"/>
    </source>
</evidence>
<proteinExistence type="predicted"/>
<feature type="transmembrane region" description="Helical" evidence="7">
    <location>
        <begin position="146"/>
        <end position="166"/>
    </location>
</feature>
<feature type="transmembrane region" description="Helical" evidence="7">
    <location>
        <begin position="359"/>
        <end position="380"/>
    </location>
</feature>
<name>A0A7C1FJ04_9CHLR</name>
<feature type="transmembrane region" description="Helical" evidence="7">
    <location>
        <begin position="107"/>
        <end position="125"/>
    </location>
</feature>
<feature type="transmembrane region" description="Helical" evidence="7">
    <location>
        <begin position="324"/>
        <end position="347"/>
    </location>
</feature>
<dbReference type="AlphaFoldDB" id="A0A7C1FJ04"/>
<evidence type="ECO:0000259" key="8">
    <source>
        <dbReference type="PROSITE" id="PS50850"/>
    </source>
</evidence>
<dbReference type="CDD" id="cd06173">
    <property type="entry name" value="MFS_MefA_like"/>
    <property type="match status" value="1"/>
</dbReference>
<evidence type="ECO:0000256" key="7">
    <source>
        <dbReference type="SAM" id="Phobius"/>
    </source>
</evidence>
<dbReference type="GO" id="GO:0022857">
    <property type="term" value="F:transmembrane transporter activity"/>
    <property type="evidence" value="ECO:0007669"/>
    <property type="project" value="InterPro"/>
</dbReference>
<organism evidence="9">
    <name type="scientific">Caldilinea aerophila</name>
    <dbReference type="NCBI Taxonomy" id="133453"/>
    <lineage>
        <taxon>Bacteria</taxon>
        <taxon>Bacillati</taxon>
        <taxon>Chloroflexota</taxon>
        <taxon>Caldilineae</taxon>
        <taxon>Caldilineales</taxon>
        <taxon>Caldilineaceae</taxon>
        <taxon>Caldilinea</taxon>
    </lineage>
</organism>
<keyword evidence="4 7" id="KW-0812">Transmembrane</keyword>
<dbReference type="InterPro" id="IPR022324">
    <property type="entry name" value="Bacilysin_exporter_BacE_put"/>
</dbReference>
<dbReference type="PROSITE" id="PS50850">
    <property type="entry name" value="MFS"/>
    <property type="match status" value="1"/>
</dbReference>
<dbReference type="EMBL" id="DSMG01000166">
    <property type="protein sequence ID" value="HDX33016.1"/>
    <property type="molecule type" value="Genomic_DNA"/>
</dbReference>
<dbReference type="PANTHER" id="PTHR43266:SF2">
    <property type="entry name" value="MAJOR FACILITATOR SUPERFAMILY (MFS) PROFILE DOMAIN-CONTAINING PROTEIN"/>
    <property type="match status" value="1"/>
</dbReference>
<dbReference type="Gene3D" id="1.20.1250.20">
    <property type="entry name" value="MFS general substrate transporter like domains"/>
    <property type="match status" value="1"/>
</dbReference>
<keyword evidence="5 7" id="KW-1133">Transmembrane helix</keyword>
<feature type="transmembrane region" description="Helical" evidence="7">
    <location>
        <begin position="267"/>
        <end position="291"/>
    </location>
</feature>
<accession>A0A7C1FJ04</accession>
<dbReference type="GO" id="GO:0005886">
    <property type="term" value="C:plasma membrane"/>
    <property type="evidence" value="ECO:0007669"/>
    <property type="project" value="UniProtKB-SubCell"/>
</dbReference>
<dbReference type="PRINTS" id="PR01988">
    <property type="entry name" value="EXPORTERBACE"/>
</dbReference>
<evidence type="ECO:0000256" key="4">
    <source>
        <dbReference type="ARBA" id="ARBA00022692"/>
    </source>
</evidence>
<reference evidence="9" key="1">
    <citation type="journal article" date="2020" name="mSystems">
        <title>Genome- and Community-Level Interaction Insights into Carbon Utilization and Element Cycling Functions of Hydrothermarchaeota in Hydrothermal Sediment.</title>
        <authorList>
            <person name="Zhou Z."/>
            <person name="Liu Y."/>
            <person name="Xu W."/>
            <person name="Pan J."/>
            <person name="Luo Z.H."/>
            <person name="Li M."/>
        </authorList>
    </citation>
    <scope>NUCLEOTIDE SEQUENCE [LARGE SCALE GENOMIC DNA]</scope>
    <source>
        <strain evidence="9">SpSt-289</strain>
    </source>
</reference>
<keyword evidence="6 7" id="KW-0472">Membrane</keyword>
<evidence type="ECO:0000313" key="9">
    <source>
        <dbReference type="EMBL" id="HDX33016.1"/>
    </source>
</evidence>
<sequence>MEHSVNVYISLLQRNRNFRNLWLARVVSNLGDWFNLLASAALIAHLSGAGTAISFLFLARFLPLFAMSPFAGVLADRYERRTLLIWTDILRSGIVLGFLFVDRPERIWLLYLLTVLQFMVSAVFTPTEQAYLPAVVEREDLVTANALDSFTWSTMLAIGALLGGVATAFLGVQAAFLLDALTFIASAWFLTRITVRSRAQASAVDGQSAVRRAFLEIVEGMRFLAAQPLLLTFALIKAAGALVWGSVNVLEIPLAEKVFPLGGSGTLSLGLIYAAVGIGTGFGPILLRAWLGDSWGGLLKAVSIGFFAMTLGTLGLAMAPSLGWLLGVTTLRGIGTGALWVFSAVLLQLLIPDRLRGRVFAFEFAALTLTQSISTLWAGYAYDNLGWSLAETLFSAGVVSVLATAAWLLFYLRIREHPAFLAEAER</sequence>
<evidence type="ECO:0000256" key="3">
    <source>
        <dbReference type="ARBA" id="ARBA00022475"/>
    </source>
</evidence>